<evidence type="ECO:0000256" key="2">
    <source>
        <dbReference type="ARBA" id="ARBA00004050"/>
    </source>
</evidence>
<evidence type="ECO:0000256" key="11">
    <source>
        <dbReference type="ARBA" id="ARBA00022723"/>
    </source>
</evidence>
<dbReference type="InterPro" id="IPR034804">
    <property type="entry name" value="SQR/QFR_C/D"/>
</dbReference>
<evidence type="ECO:0000256" key="12">
    <source>
        <dbReference type="ARBA" id="ARBA00022982"/>
    </source>
</evidence>
<evidence type="ECO:0000256" key="16">
    <source>
        <dbReference type="SAM" id="Phobius"/>
    </source>
</evidence>
<comment type="cofactor">
    <cofactor evidence="1">
        <name>heme</name>
        <dbReference type="ChEBI" id="CHEBI:30413"/>
    </cofactor>
</comment>
<proteinExistence type="predicted"/>
<evidence type="ECO:0000313" key="18">
    <source>
        <dbReference type="Proteomes" id="UP000325255"/>
    </source>
</evidence>
<keyword evidence="10 16" id="KW-0812">Transmembrane</keyword>
<name>A0A5M6IY47_9PROT</name>
<keyword evidence="8" id="KW-0816">Tricarboxylic acid cycle</keyword>
<evidence type="ECO:0000256" key="4">
    <source>
        <dbReference type="ARBA" id="ARBA00005163"/>
    </source>
</evidence>
<dbReference type="GO" id="GO:0006099">
    <property type="term" value="P:tricarboxylic acid cycle"/>
    <property type="evidence" value="ECO:0007669"/>
    <property type="project" value="UniProtKB-UniPathway"/>
</dbReference>
<dbReference type="Pfam" id="PF01127">
    <property type="entry name" value="Sdh_cyt"/>
    <property type="match status" value="1"/>
</dbReference>
<keyword evidence="18" id="KW-1185">Reference proteome</keyword>
<dbReference type="GO" id="GO:0020037">
    <property type="term" value="F:heme binding"/>
    <property type="evidence" value="ECO:0007669"/>
    <property type="project" value="InterPro"/>
</dbReference>
<evidence type="ECO:0000256" key="3">
    <source>
        <dbReference type="ARBA" id="ARBA00004141"/>
    </source>
</evidence>
<evidence type="ECO:0000256" key="9">
    <source>
        <dbReference type="ARBA" id="ARBA00022617"/>
    </source>
</evidence>
<evidence type="ECO:0000256" key="5">
    <source>
        <dbReference type="ARBA" id="ARBA00011558"/>
    </source>
</evidence>
<dbReference type="AlphaFoldDB" id="A0A5M6IY47"/>
<evidence type="ECO:0000313" key="17">
    <source>
        <dbReference type="EMBL" id="KAA5612298.1"/>
    </source>
</evidence>
<comment type="function">
    <text evidence="2">Membrane-anchoring subunit of succinate dehydrogenase (SDH).</text>
</comment>
<dbReference type="SUPFAM" id="SSF81343">
    <property type="entry name" value="Fumarate reductase respiratory complex transmembrane subunits"/>
    <property type="match status" value="1"/>
</dbReference>
<evidence type="ECO:0000256" key="10">
    <source>
        <dbReference type="ARBA" id="ARBA00022692"/>
    </source>
</evidence>
<keyword evidence="11" id="KW-0479">Metal-binding</keyword>
<feature type="transmembrane region" description="Helical" evidence="16">
    <location>
        <begin position="33"/>
        <end position="54"/>
    </location>
</feature>
<evidence type="ECO:0000256" key="13">
    <source>
        <dbReference type="ARBA" id="ARBA00022989"/>
    </source>
</evidence>
<evidence type="ECO:0000256" key="15">
    <source>
        <dbReference type="ARBA" id="ARBA00023136"/>
    </source>
</evidence>
<comment type="pathway">
    <text evidence="4">Carbohydrate metabolism; tricarboxylic acid cycle.</text>
</comment>
<accession>A0A5M6IY47</accession>
<dbReference type="EMBL" id="VWPK01000013">
    <property type="protein sequence ID" value="KAA5612298.1"/>
    <property type="molecule type" value="Genomic_DNA"/>
</dbReference>
<keyword evidence="14" id="KW-0408">Iron</keyword>
<evidence type="ECO:0000256" key="14">
    <source>
        <dbReference type="ARBA" id="ARBA00023004"/>
    </source>
</evidence>
<evidence type="ECO:0000256" key="8">
    <source>
        <dbReference type="ARBA" id="ARBA00022532"/>
    </source>
</evidence>
<comment type="subunit">
    <text evidence="5">Part of an enzyme complex containing four subunits: a flavoprotein, an iron-sulfur protein, plus two membrane-anchoring proteins, SdhC and SdhD.</text>
</comment>
<reference evidence="17 18" key="1">
    <citation type="submission" date="2019-09" db="EMBL/GenBank/DDBJ databases">
        <title>Genome sequence of Rhodovastum atsumiense, a diverse member of the Acetobacteraceae family of non-sulfur purple photosynthetic bacteria.</title>
        <authorList>
            <person name="Meyer T."/>
            <person name="Kyndt J."/>
        </authorList>
    </citation>
    <scope>NUCLEOTIDE SEQUENCE [LARGE SCALE GENOMIC DNA]</scope>
    <source>
        <strain evidence="17 18">DSM 21279</strain>
    </source>
</reference>
<dbReference type="UniPathway" id="UPA00223"/>
<feature type="transmembrane region" description="Helical" evidence="16">
    <location>
        <begin position="66"/>
        <end position="85"/>
    </location>
</feature>
<dbReference type="InterPro" id="IPR014312">
    <property type="entry name" value="Succ_DH_anchor"/>
</dbReference>
<evidence type="ECO:0000256" key="1">
    <source>
        <dbReference type="ARBA" id="ARBA00001971"/>
    </source>
</evidence>
<keyword evidence="12" id="KW-0249">Electron transport</keyword>
<comment type="caution">
    <text evidence="17">The sequence shown here is derived from an EMBL/GenBank/DDBJ whole genome shotgun (WGS) entry which is preliminary data.</text>
</comment>
<keyword evidence="7" id="KW-0813">Transport</keyword>
<dbReference type="Proteomes" id="UP000325255">
    <property type="component" value="Unassembled WGS sequence"/>
</dbReference>
<evidence type="ECO:0000256" key="7">
    <source>
        <dbReference type="ARBA" id="ARBA00022448"/>
    </source>
</evidence>
<sequence length="135" mass="14752">MADPKGLKVDTMRTFLGRARGLGSAKSGFDHWWIQRLTSIALVPLTLWFIWSLAHLTGQPYAEVRAWAGNIINATLLLTLIVLTFEHLHLGVQVVCEDYIHTDVIRTPVILAVKAASLLLGLAATIAVLKLAITG</sequence>
<protein>
    <recommendedName>
        <fullName evidence="6">Succinate dehydrogenase hydrophobic membrane anchor subunit</fullName>
    </recommendedName>
</protein>
<keyword evidence="15 16" id="KW-0472">Membrane</keyword>
<evidence type="ECO:0000256" key="6">
    <source>
        <dbReference type="ARBA" id="ARBA00019425"/>
    </source>
</evidence>
<gene>
    <name evidence="17" type="primary">sdhD</name>
    <name evidence="17" type="ORF">F1189_10375</name>
</gene>
<comment type="subcellular location">
    <subcellularLocation>
        <location evidence="3">Membrane</location>
        <topology evidence="3">Multi-pass membrane protein</topology>
    </subcellularLocation>
</comment>
<dbReference type="OrthoDB" id="9809280at2"/>
<dbReference type="Gene3D" id="1.20.1300.10">
    <property type="entry name" value="Fumarate reductase/succinate dehydrogenase, transmembrane subunit"/>
    <property type="match status" value="1"/>
</dbReference>
<dbReference type="GO" id="GO:0046872">
    <property type="term" value="F:metal ion binding"/>
    <property type="evidence" value="ECO:0007669"/>
    <property type="project" value="UniProtKB-KW"/>
</dbReference>
<keyword evidence="13 16" id="KW-1133">Transmembrane helix</keyword>
<dbReference type="NCBIfam" id="TIGR02968">
    <property type="entry name" value="succ_dehyd_anc"/>
    <property type="match status" value="1"/>
</dbReference>
<keyword evidence="9" id="KW-0349">Heme</keyword>
<dbReference type="InterPro" id="IPR000701">
    <property type="entry name" value="SuccDH_FuR_B_TM-su"/>
</dbReference>
<feature type="transmembrane region" description="Helical" evidence="16">
    <location>
        <begin position="105"/>
        <end position="129"/>
    </location>
</feature>
<dbReference type="GO" id="GO:0016020">
    <property type="term" value="C:membrane"/>
    <property type="evidence" value="ECO:0007669"/>
    <property type="project" value="UniProtKB-SubCell"/>
</dbReference>
<dbReference type="CDD" id="cd03495">
    <property type="entry name" value="SQR_TypeC_SdhD_like"/>
    <property type="match status" value="1"/>
</dbReference>
<dbReference type="RefSeq" id="WP_150040670.1">
    <property type="nucleotide sequence ID" value="NZ_OW485601.1"/>
</dbReference>
<organism evidence="17 18">
    <name type="scientific">Rhodovastum atsumiense</name>
    <dbReference type="NCBI Taxonomy" id="504468"/>
    <lineage>
        <taxon>Bacteria</taxon>
        <taxon>Pseudomonadati</taxon>
        <taxon>Pseudomonadota</taxon>
        <taxon>Alphaproteobacteria</taxon>
        <taxon>Acetobacterales</taxon>
        <taxon>Acetobacteraceae</taxon>
        <taxon>Rhodovastum</taxon>
    </lineage>
</organism>